<comment type="caution">
    <text evidence="3">The sequence shown here is derived from an EMBL/GenBank/DDBJ whole genome shotgun (WGS) entry which is preliminary data.</text>
</comment>
<dbReference type="InterPro" id="IPR029058">
    <property type="entry name" value="AB_hydrolase_fold"/>
</dbReference>
<evidence type="ECO:0000256" key="1">
    <source>
        <dbReference type="ARBA" id="ARBA00022801"/>
    </source>
</evidence>
<dbReference type="InterPro" id="IPR000073">
    <property type="entry name" value="AB_hydrolase_1"/>
</dbReference>
<dbReference type="Pfam" id="PF00561">
    <property type="entry name" value="Abhydrolase_1"/>
    <property type="match status" value="1"/>
</dbReference>
<dbReference type="PRINTS" id="PR00111">
    <property type="entry name" value="ABHYDROLASE"/>
</dbReference>
<dbReference type="PANTHER" id="PTHR43798">
    <property type="entry name" value="MONOACYLGLYCEROL LIPASE"/>
    <property type="match status" value="1"/>
</dbReference>
<keyword evidence="4" id="KW-1185">Reference proteome</keyword>
<dbReference type="Proteomes" id="UP000187412">
    <property type="component" value="Unassembled WGS sequence"/>
</dbReference>
<dbReference type="EMBL" id="MPTB01000030">
    <property type="protein sequence ID" value="OMD44798.1"/>
    <property type="molecule type" value="Genomic_DNA"/>
</dbReference>
<dbReference type="PRINTS" id="PR00412">
    <property type="entry name" value="EPOXHYDRLASE"/>
</dbReference>
<protein>
    <recommendedName>
        <fullName evidence="2">AB hydrolase-1 domain-containing protein</fullName>
    </recommendedName>
</protein>
<dbReference type="SUPFAM" id="SSF53474">
    <property type="entry name" value="alpha/beta-Hydrolases"/>
    <property type="match status" value="1"/>
</dbReference>
<organism evidence="3 4">
    <name type="scientific">Paenibacillus borealis</name>
    <dbReference type="NCBI Taxonomy" id="160799"/>
    <lineage>
        <taxon>Bacteria</taxon>
        <taxon>Bacillati</taxon>
        <taxon>Bacillota</taxon>
        <taxon>Bacilli</taxon>
        <taxon>Bacillales</taxon>
        <taxon>Paenibacillaceae</taxon>
        <taxon>Paenibacillus</taxon>
    </lineage>
</organism>
<proteinExistence type="predicted"/>
<sequence length="260" mass="29622">MHNIQGVNFNIEVQGAGEPLVLLHGGYSNLKVWDLHVERLAQAYQVIRYDQRGYGQSDAITTPFSYYQDLKSVLDHLGITRASLVASSFGGSAAIDFALAYPDRVSKLILVAPSVNGAKYPLRLSWEGMKDFLRVRRVGINKAAEHFMKNSFWHYLVPQDQTLRAQFKELYVSNEVFYQGKPNLHRPLMPPAYSRLNEISHPTLVMEAGLDSPFNKQICSYVHKNIPASEFVQLRQCGHYPHLEQPAEFIELIIEFLNKD</sequence>
<feature type="domain" description="AB hydrolase-1" evidence="2">
    <location>
        <begin position="19"/>
        <end position="246"/>
    </location>
</feature>
<evidence type="ECO:0000313" key="3">
    <source>
        <dbReference type="EMBL" id="OMD44798.1"/>
    </source>
</evidence>
<name>A0ABX3H2Z5_PAEBO</name>
<gene>
    <name evidence="3" type="ORF">BSK56_21865</name>
</gene>
<dbReference type="Gene3D" id="3.40.50.1820">
    <property type="entry name" value="alpha/beta hydrolase"/>
    <property type="match status" value="1"/>
</dbReference>
<accession>A0ABX3H2Z5</accession>
<dbReference type="InterPro" id="IPR000639">
    <property type="entry name" value="Epox_hydrolase-like"/>
</dbReference>
<reference evidence="3 4" key="1">
    <citation type="submission" date="2016-10" db="EMBL/GenBank/DDBJ databases">
        <title>Paenibacillus species isolates.</title>
        <authorList>
            <person name="Beno S.M."/>
        </authorList>
    </citation>
    <scope>NUCLEOTIDE SEQUENCE [LARGE SCALE GENOMIC DNA]</scope>
    <source>
        <strain evidence="3 4">FSL H7-0744</strain>
    </source>
</reference>
<evidence type="ECO:0000313" key="4">
    <source>
        <dbReference type="Proteomes" id="UP000187412"/>
    </source>
</evidence>
<keyword evidence="1" id="KW-0378">Hydrolase</keyword>
<evidence type="ECO:0000259" key="2">
    <source>
        <dbReference type="Pfam" id="PF00561"/>
    </source>
</evidence>
<dbReference type="InterPro" id="IPR050266">
    <property type="entry name" value="AB_hydrolase_sf"/>
</dbReference>
<dbReference type="PANTHER" id="PTHR43798:SF31">
    <property type="entry name" value="AB HYDROLASE SUPERFAMILY PROTEIN YCLE"/>
    <property type="match status" value="1"/>
</dbReference>